<dbReference type="RefSeq" id="XP_033690984.1">
    <property type="nucleotide sequence ID" value="XM_033819627.1"/>
</dbReference>
<keyword evidence="2" id="KW-1185">Reference proteome</keyword>
<dbReference type="Proteomes" id="UP000800094">
    <property type="component" value="Unassembled WGS sequence"/>
</dbReference>
<gene>
    <name evidence="1" type="ORF">BU26DRAFT_12931</name>
</gene>
<protein>
    <submittedName>
        <fullName evidence="1">Uncharacterized protein</fullName>
    </submittedName>
</protein>
<name>A0A6A6J242_9PLEO</name>
<sequence length="221" mass="23973">MSPEKPADIVSMNEGFRASSHLPTTRLDAGTAAHVQSTTSLGRTCALVAAMLRLSGGPATTRKLAACSSSNIDSHRPPGVRREVKGPISLLRDPFPCCETHFLVARPISLLRDPSQHPRQTGRVENQHTCCGKCARNGVPTAGVALDDGMLDWGFAEPMRDPKNAWNLCQPVYATTPRMEPHEDKFTGIRGACKSVFNRSRGNSFALFRASPRGRGHSREA</sequence>
<dbReference type="GeneID" id="54572957"/>
<evidence type="ECO:0000313" key="1">
    <source>
        <dbReference type="EMBL" id="KAF2255980.1"/>
    </source>
</evidence>
<dbReference type="AlphaFoldDB" id="A0A6A6J242"/>
<evidence type="ECO:0000313" key="2">
    <source>
        <dbReference type="Proteomes" id="UP000800094"/>
    </source>
</evidence>
<reference evidence="1" key="1">
    <citation type="journal article" date="2020" name="Stud. Mycol.">
        <title>101 Dothideomycetes genomes: a test case for predicting lifestyles and emergence of pathogens.</title>
        <authorList>
            <person name="Haridas S."/>
            <person name="Albert R."/>
            <person name="Binder M."/>
            <person name="Bloem J."/>
            <person name="Labutti K."/>
            <person name="Salamov A."/>
            <person name="Andreopoulos B."/>
            <person name="Baker S."/>
            <person name="Barry K."/>
            <person name="Bills G."/>
            <person name="Bluhm B."/>
            <person name="Cannon C."/>
            <person name="Castanera R."/>
            <person name="Culley D."/>
            <person name="Daum C."/>
            <person name="Ezra D."/>
            <person name="Gonzalez J."/>
            <person name="Henrissat B."/>
            <person name="Kuo A."/>
            <person name="Liang C."/>
            <person name="Lipzen A."/>
            <person name="Lutzoni F."/>
            <person name="Magnuson J."/>
            <person name="Mondo S."/>
            <person name="Nolan M."/>
            <person name="Ohm R."/>
            <person name="Pangilinan J."/>
            <person name="Park H.-J."/>
            <person name="Ramirez L."/>
            <person name="Alfaro M."/>
            <person name="Sun H."/>
            <person name="Tritt A."/>
            <person name="Yoshinaga Y."/>
            <person name="Zwiers L.-H."/>
            <person name="Turgeon B."/>
            <person name="Goodwin S."/>
            <person name="Spatafora J."/>
            <person name="Crous P."/>
            <person name="Grigoriev I."/>
        </authorList>
    </citation>
    <scope>NUCLEOTIDE SEQUENCE</scope>
    <source>
        <strain evidence="1">CBS 122368</strain>
    </source>
</reference>
<proteinExistence type="predicted"/>
<accession>A0A6A6J242</accession>
<dbReference type="EMBL" id="ML987189">
    <property type="protein sequence ID" value="KAF2255980.1"/>
    <property type="molecule type" value="Genomic_DNA"/>
</dbReference>
<organism evidence="1 2">
    <name type="scientific">Trematosphaeria pertusa</name>
    <dbReference type="NCBI Taxonomy" id="390896"/>
    <lineage>
        <taxon>Eukaryota</taxon>
        <taxon>Fungi</taxon>
        <taxon>Dikarya</taxon>
        <taxon>Ascomycota</taxon>
        <taxon>Pezizomycotina</taxon>
        <taxon>Dothideomycetes</taxon>
        <taxon>Pleosporomycetidae</taxon>
        <taxon>Pleosporales</taxon>
        <taxon>Massarineae</taxon>
        <taxon>Trematosphaeriaceae</taxon>
        <taxon>Trematosphaeria</taxon>
    </lineage>
</organism>